<dbReference type="STRING" id="648996.Theam_0537"/>
<dbReference type="RefSeq" id="WP_013537295.1">
    <property type="nucleotide sequence ID" value="NC_014926.1"/>
</dbReference>
<dbReference type="Pfam" id="PF00814">
    <property type="entry name" value="TsaD"/>
    <property type="match status" value="1"/>
</dbReference>
<feature type="domain" description="Gcp-like" evidence="1">
    <location>
        <begin position="33"/>
        <end position="126"/>
    </location>
</feature>
<dbReference type="AlphaFoldDB" id="E8T5N4"/>
<evidence type="ECO:0000259" key="1">
    <source>
        <dbReference type="Pfam" id="PF00814"/>
    </source>
</evidence>
<protein>
    <submittedName>
        <fullName evidence="2">Peptidase M22 glycoprotease</fullName>
    </submittedName>
</protein>
<evidence type="ECO:0000313" key="3">
    <source>
        <dbReference type="Proteomes" id="UP000006362"/>
    </source>
</evidence>
<dbReference type="OrthoDB" id="9784166at2"/>
<dbReference type="EMBL" id="CP002444">
    <property type="protein sequence ID" value="ADU96509.1"/>
    <property type="molecule type" value="Genomic_DNA"/>
</dbReference>
<accession>E8T5N4</accession>
<dbReference type="InterPro" id="IPR043129">
    <property type="entry name" value="ATPase_NBD"/>
</dbReference>
<sequence>MVKVAVDLTLPEGSVALEVNGEVVGCRCWNRPRLHAEIVYAELLSLLKTFNLSPQEIDECTVTTGPGSFTGVRLSVTVGKAFKACGVKVRGVSTLSALLTGAPEGAVAVIPAMRGKVYARVGNRELDISPQELAAQLEKSQRPLIYKGELPPPLQTFPCVKDLTPLAVKALLTAESLPLTPNYVRDHDAKPQAGGL</sequence>
<dbReference type="eggNOG" id="COG1214">
    <property type="taxonomic scope" value="Bacteria"/>
</dbReference>
<dbReference type="GO" id="GO:0008233">
    <property type="term" value="F:peptidase activity"/>
    <property type="evidence" value="ECO:0007669"/>
    <property type="project" value="UniProtKB-KW"/>
</dbReference>
<dbReference type="GO" id="GO:0002949">
    <property type="term" value="P:tRNA threonylcarbamoyladenosine modification"/>
    <property type="evidence" value="ECO:0007669"/>
    <property type="project" value="InterPro"/>
</dbReference>
<dbReference type="Gene3D" id="3.30.420.40">
    <property type="match status" value="2"/>
</dbReference>
<dbReference type="Proteomes" id="UP000006362">
    <property type="component" value="Chromosome"/>
</dbReference>
<dbReference type="NCBIfam" id="TIGR03725">
    <property type="entry name" value="T6A_YeaZ"/>
    <property type="match status" value="1"/>
</dbReference>
<name>E8T5N4_THEA1</name>
<dbReference type="GO" id="GO:0006508">
    <property type="term" value="P:proteolysis"/>
    <property type="evidence" value="ECO:0007669"/>
    <property type="project" value="UniProtKB-KW"/>
</dbReference>
<dbReference type="SUPFAM" id="SSF53067">
    <property type="entry name" value="Actin-like ATPase domain"/>
    <property type="match status" value="1"/>
</dbReference>
<proteinExistence type="predicted"/>
<gene>
    <name evidence="2" type="ordered locus">Theam_0537</name>
</gene>
<organism evidence="2 3">
    <name type="scientific">Thermovibrio ammonificans (strain DSM 15698 / JCM 12110 / HB-1)</name>
    <dbReference type="NCBI Taxonomy" id="648996"/>
    <lineage>
        <taxon>Bacteria</taxon>
        <taxon>Pseudomonadati</taxon>
        <taxon>Aquificota</taxon>
        <taxon>Aquificia</taxon>
        <taxon>Desulfurobacteriales</taxon>
        <taxon>Desulfurobacteriaceae</taxon>
        <taxon>Thermovibrio</taxon>
    </lineage>
</organism>
<dbReference type="InterPro" id="IPR000905">
    <property type="entry name" value="Gcp-like_dom"/>
</dbReference>
<evidence type="ECO:0000313" key="2">
    <source>
        <dbReference type="EMBL" id="ADU96509.1"/>
    </source>
</evidence>
<dbReference type="HOGENOM" id="CLU_1298132_0_0_0"/>
<dbReference type="InterPro" id="IPR022496">
    <property type="entry name" value="T6A_TsaB"/>
</dbReference>
<reference evidence="2" key="1">
    <citation type="submission" date="2011-01" db="EMBL/GenBank/DDBJ databases">
        <title>Complete sequence of chromosome of Thermovibrio ammonificans HB-1.</title>
        <authorList>
            <consortium name="US DOE Joint Genome Institute"/>
            <person name="Lucas S."/>
            <person name="Copeland A."/>
            <person name="Lapidus A."/>
            <person name="Cheng J.-F."/>
            <person name="Goodwin L."/>
            <person name="Pitluck S."/>
            <person name="Davenport K."/>
            <person name="Detter J.C."/>
            <person name="Han C."/>
            <person name="Tapia R."/>
            <person name="Land M."/>
            <person name="Hauser L."/>
            <person name="Kyrpides N."/>
            <person name="Ivanova N."/>
            <person name="Ovchinnikova G."/>
            <person name="Vetriani C."/>
            <person name="Woyke T."/>
        </authorList>
    </citation>
    <scope>NUCLEOTIDE SEQUENCE [LARGE SCALE GENOMIC DNA]</scope>
    <source>
        <strain evidence="2">HB-1</strain>
    </source>
</reference>
<keyword evidence="3" id="KW-1185">Reference proteome</keyword>
<dbReference type="KEGG" id="tam:Theam_0537"/>